<dbReference type="PANTHER" id="PTHR45698:SF1">
    <property type="entry name" value="TRACE AMINE-ASSOCIATED RECEPTOR 13C-LIKE"/>
    <property type="match status" value="1"/>
</dbReference>
<evidence type="ECO:0000259" key="8">
    <source>
        <dbReference type="PROSITE" id="PS50262"/>
    </source>
</evidence>
<keyword evidence="7" id="KW-0732">Signal</keyword>
<feature type="transmembrane region" description="Helical" evidence="6">
    <location>
        <begin position="177"/>
        <end position="198"/>
    </location>
</feature>
<feature type="transmembrane region" description="Helical" evidence="6">
    <location>
        <begin position="89"/>
        <end position="113"/>
    </location>
</feature>
<feature type="chain" id="PRO_5029870164" description="G-protein coupled receptors family 1 profile domain-containing protein" evidence="7">
    <location>
        <begin position="17"/>
        <end position="371"/>
    </location>
</feature>
<feature type="transmembrane region" description="Helical" evidence="6">
    <location>
        <begin position="310"/>
        <end position="329"/>
    </location>
</feature>
<keyword evidence="10" id="KW-1185">Reference proteome</keyword>
<feature type="transmembrane region" description="Helical" evidence="6">
    <location>
        <begin position="274"/>
        <end position="298"/>
    </location>
</feature>
<sequence length="371" mass="42634">MFRLFIIFVLFGVCFTNNDSSFNHTIGYGMDDSTTGGNVEPPPKKEVIDVISDELQKIISYFFGVVGILGNVLVIIVLYAKSMKIHDILLVNQSCVDLYCSIILIIYFAMNIFSDDFTPDIPWAWVREIYCRFWHITGALWGGYYASTLNLCLMTAERYIAIIFPLKHQRLVTKHRIKITMFIVWFWGLGYGIFFIGIPAKVNDNRNCIAWIDFPSEEVKNFYGMMKVIIEWLVPFIFLIVTNIHMAYKIRQQNTMIKESDAQQKKKFAAQKTLFKTLLLVTVGFAVCNSFNAIYFMMLSAGNNMSFGDVYQMSVLFHVANAIINPPLYTLQYDKFRRKAVKMFCGCLLSENKEKKSESVYVSSTSGSINK</sequence>
<keyword evidence="5" id="KW-0675">Receptor</keyword>
<comment type="subcellular location">
    <subcellularLocation>
        <location evidence="1">Membrane</location>
    </subcellularLocation>
</comment>
<feature type="transmembrane region" description="Helical" evidence="6">
    <location>
        <begin position="229"/>
        <end position="248"/>
    </location>
</feature>
<dbReference type="InterPro" id="IPR017452">
    <property type="entry name" value="GPCR_Rhodpsn_7TM"/>
</dbReference>
<dbReference type="AlphaFoldDB" id="A0A7I8V900"/>
<evidence type="ECO:0000256" key="6">
    <source>
        <dbReference type="SAM" id="Phobius"/>
    </source>
</evidence>
<dbReference type="CDD" id="cd00637">
    <property type="entry name" value="7tm_classA_rhodopsin-like"/>
    <property type="match status" value="1"/>
</dbReference>
<accession>A0A7I8V900</accession>
<evidence type="ECO:0000256" key="3">
    <source>
        <dbReference type="ARBA" id="ARBA00022989"/>
    </source>
</evidence>
<dbReference type="PROSITE" id="PS50262">
    <property type="entry name" value="G_PROTEIN_RECEP_F1_2"/>
    <property type="match status" value="1"/>
</dbReference>
<reference evidence="9 10" key="1">
    <citation type="submission" date="2020-08" db="EMBL/GenBank/DDBJ databases">
        <authorList>
            <person name="Hejnol A."/>
        </authorList>
    </citation>
    <scope>NUCLEOTIDE SEQUENCE [LARGE SCALE GENOMIC DNA]</scope>
</reference>
<gene>
    <name evidence="9" type="ORF">DGYR_LOCUS1865</name>
</gene>
<evidence type="ECO:0000313" key="10">
    <source>
        <dbReference type="Proteomes" id="UP000549394"/>
    </source>
</evidence>
<feature type="signal peptide" evidence="7">
    <location>
        <begin position="1"/>
        <end position="16"/>
    </location>
</feature>
<dbReference type="InterPro" id="IPR000276">
    <property type="entry name" value="GPCR_Rhodpsn"/>
</dbReference>
<organism evidence="9 10">
    <name type="scientific">Dimorphilus gyrociliatus</name>
    <dbReference type="NCBI Taxonomy" id="2664684"/>
    <lineage>
        <taxon>Eukaryota</taxon>
        <taxon>Metazoa</taxon>
        <taxon>Spiralia</taxon>
        <taxon>Lophotrochozoa</taxon>
        <taxon>Annelida</taxon>
        <taxon>Polychaeta</taxon>
        <taxon>Polychaeta incertae sedis</taxon>
        <taxon>Dinophilidae</taxon>
        <taxon>Dimorphilus</taxon>
    </lineage>
</organism>
<dbReference type="PROSITE" id="PS00237">
    <property type="entry name" value="G_PROTEIN_RECEP_F1_1"/>
    <property type="match status" value="1"/>
</dbReference>
<evidence type="ECO:0000256" key="7">
    <source>
        <dbReference type="SAM" id="SignalP"/>
    </source>
</evidence>
<evidence type="ECO:0000256" key="4">
    <source>
        <dbReference type="ARBA" id="ARBA00023136"/>
    </source>
</evidence>
<dbReference type="PANTHER" id="PTHR45698">
    <property type="entry name" value="TRACE AMINE-ASSOCIATED RECEPTOR 19N-RELATED"/>
    <property type="match status" value="1"/>
</dbReference>
<dbReference type="GO" id="GO:0016020">
    <property type="term" value="C:membrane"/>
    <property type="evidence" value="ECO:0007669"/>
    <property type="project" value="UniProtKB-SubCell"/>
</dbReference>
<dbReference type="SUPFAM" id="SSF81321">
    <property type="entry name" value="Family A G protein-coupled receptor-like"/>
    <property type="match status" value="1"/>
</dbReference>
<comment type="similarity">
    <text evidence="5">Belongs to the G-protein coupled receptor 1 family.</text>
</comment>
<evidence type="ECO:0000256" key="2">
    <source>
        <dbReference type="ARBA" id="ARBA00022692"/>
    </source>
</evidence>
<dbReference type="Gene3D" id="1.20.1070.10">
    <property type="entry name" value="Rhodopsin 7-helix transmembrane proteins"/>
    <property type="match status" value="1"/>
</dbReference>
<keyword evidence="3 6" id="KW-1133">Transmembrane helix</keyword>
<dbReference type="OrthoDB" id="10042731at2759"/>
<feature type="domain" description="G-protein coupled receptors family 1 profile" evidence="8">
    <location>
        <begin position="70"/>
        <end position="329"/>
    </location>
</feature>
<dbReference type="Pfam" id="PF00001">
    <property type="entry name" value="7tm_1"/>
    <property type="match status" value="1"/>
</dbReference>
<dbReference type="PRINTS" id="PR00237">
    <property type="entry name" value="GPCRRHODOPSN"/>
</dbReference>
<name>A0A7I8V900_9ANNE</name>
<dbReference type="GO" id="GO:0004930">
    <property type="term" value="F:G protein-coupled receptor activity"/>
    <property type="evidence" value="ECO:0007669"/>
    <property type="project" value="UniProtKB-KW"/>
</dbReference>
<keyword evidence="2 5" id="KW-0812">Transmembrane</keyword>
<keyword evidence="5" id="KW-0297">G-protein coupled receptor</keyword>
<evidence type="ECO:0000256" key="1">
    <source>
        <dbReference type="ARBA" id="ARBA00004370"/>
    </source>
</evidence>
<dbReference type="Proteomes" id="UP000549394">
    <property type="component" value="Unassembled WGS sequence"/>
</dbReference>
<keyword evidence="5" id="KW-0807">Transducer</keyword>
<evidence type="ECO:0000256" key="5">
    <source>
        <dbReference type="RuleBase" id="RU000688"/>
    </source>
</evidence>
<evidence type="ECO:0000313" key="9">
    <source>
        <dbReference type="EMBL" id="CAD5112784.1"/>
    </source>
</evidence>
<protein>
    <recommendedName>
        <fullName evidence="8">G-protein coupled receptors family 1 profile domain-containing protein</fullName>
    </recommendedName>
</protein>
<proteinExistence type="inferred from homology"/>
<keyword evidence="4 6" id="KW-0472">Membrane</keyword>
<dbReference type="EMBL" id="CAJFCJ010000003">
    <property type="protein sequence ID" value="CAD5112784.1"/>
    <property type="molecule type" value="Genomic_DNA"/>
</dbReference>
<feature type="transmembrane region" description="Helical" evidence="6">
    <location>
        <begin position="133"/>
        <end position="156"/>
    </location>
</feature>
<comment type="caution">
    <text evidence="9">The sequence shown here is derived from an EMBL/GenBank/DDBJ whole genome shotgun (WGS) entry which is preliminary data.</text>
</comment>
<feature type="transmembrane region" description="Helical" evidence="6">
    <location>
        <begin position="58"/>
        <end position="80"/>
    </location>
</feature>